<dbReference type="GO" id="GO:0006310">
    <property type="term" value="P:DNA recombination"/>
    <property type="evidence" value="ECO:0007669"/>
    <property type="project" value="UniProtKB-UniRule"/>
</dbReference>
<dbReference type="EMBL" id="LBYA01000004">
    <property type="protein sequence ID" value="KKR44854.1"/>
    <property type="molecule type" value="Genomic_DNA"/>
</dbReference>
<evidence type="ECO:0000256" key="10">
    <source>
        <dbReference type="ARBA" id="ARBA00023204"/>
    </source>
</evidence>
<evidence type="ECO:0000256" key="9">
    <source>
        <dbReference type="ARBA" id="ARBA00023172"/>
    </source>
</evidence>
<dbReference type="NCBIfam" id="TIGR00643">
    <property type="entry name" value="recG"/>
    <property type="match status" value="1"/>
</dbReference>
<evidence type="ECO:0000256" key="8">
    <source>
        <dbReference type="ARBA" id="ARBA00023125"/>
    </source>
</evidence>
<dbReference type="InterPro" id="IPR027417">
    <property type="entry name" value="P-loop_NTPase"/>
</dbReference>
<dbReference type="SUPFAM" id="SSF52540">
    <property type="entry name" value="P-loop containing nucleoside triphosphate hydrolases"/>
    <property type="match status" value="2"/>
</dbReference>
<evidence type="ECO:0000259" key="17">
    <source>
        <dbReference type="PROSITE" id="PS51194"/>
    </source>
</evidence>
<dbReference type="SUPFAM" id="SSF50249">
    <property type="entry name" value="Nucleic acid-binding proteins"/>
    <property type="match status" value="1"/>
</dbReference>
<dbReference type="Gene3D" id="3.40.50.300">
    <property type="entry name" value="P-loop containing nucleotide triphosphate hydrolases"/>
    <property type="match status" value="2"/>
</dbReference>
<dbReference type="InterPro" id="IPR033454">
    <property type="entry name" value="RecG_wedge"/>
</dbReference>
<dbReference type="PROSITE" id="PS51192">
    <property type="entry name" value="HELICASE_ATP_BIND_1"/>
    <property type="match status" value="1"/>
</dbReference>
<dbReference type="InterPro" id="IPR047112">
    <property type="entry name" value="RecG/Mfd"/>
</dbReference>
<gene>
    <name evidence="18" type="ORF">UT76_C0004G0017</name>
</gene>
<dbReference type="InterPro" id="IPR011545">
    <property type="entry name" value="DEAD/DEAH_box_helicase_dom"/>
</dbReference>
<comment type="similarity">
    <text evidence="1 15">Belongs to the helicase family. RecG subfamily.</text>
</comment>
<keyword evidence="5 15" id="KW-0378">Hydrolase</keyword>
<dbReference type="PANTHER" id="PTHR47964:SF1">
    <property type="entry name" value="ATP-DEPENDENT DNA HELICASE HOMOLOG RECG, CHLOROPLASTIC"/>
    <property type="match status" value="1"/>
</dbReference>
<evidence type="ECO:0000259" key="16">
    <source>
        <dbReference type="PROSITE" id="PS51192"/>
    </source>
</evidence>
<dbReference type="Pfam" id="PF00271">
    <property type="entry name" value="Helicase_C"/>
    <property type="match status" value="1"/>
</dbReference>
<keyword evidence="9 15" id="KW-0233">DNA recombination</keyword>
<accession>A0A0G0QWR6</accession>
<dbReference type="CDD" id="cd04488">
    <property type="entry name" value="RecG_wedge_OBF"/>
    <property type="match status" value="1"/>
</dbReference>
<dbReference type="InterPro" id="IPR045562">
    <property type="entry name" value="RecG_dom3_C"/>
</dbReference>
<dbReference type="Proteomes" id="UP000034215">
    <property type="component" value="Unassembled WGS sequence"/>
</dbReference>
<keyword evidence="10 15" id="KW-0234">DNA repair</keyword>
<dbReference type="InterPro" id="IPR014001">
    <property type="entry name" value="Helicase_ATP-bd"/>
</dbReference>
<evidence type="ECO:0000256" key="7">
    <source>
        <dbReference type="ARBA" id="ARBA00022840"/>
    </source>
</evidence>
<dbReference type="InterPro" id="IPR001650">
    <property type="entry name" value="Helicase_C-like"/>
</dbReference>
<evidence type="ECO:0000256" key="5">
    <source>
        <dbReference type="ARBA" id="ARBA00022801"/>
    </source>
</evidence>
<evidence type="ECO:0000256" key="2">
    <source>
        <dbReference type="ARBA" id="ARBA00017846"/>
    </source>
</evidence>
<dbReference type="AlphaFoldDB" id="A0A0G0QWR6"/>
<comment type="catalytic activity">
    <reaction evidence="14 15">
        <text>ATP + H2O = ADP + phosphate + H(+)</text>
        <dbReference type="Rhea" id="RHEA:13065"/>
        <dbReference type="ChEBI" id="CHEBI:15377"/>
        <dbReference type="ChEBI" id="CHEBI:15378"/>
        <dbReference type="ChEBI" id="CHEBI:30616"/>
        <dbReference type="ChEBI" id="CHEBI:43474"/>
        <dbReference type="ChEBI" id="CHEBI:456216"/>
        <dbReference type="EC" id="5.6.2.4"/>
    </reaction>
</comment>
<evidence type="ECO:0000256" key="1">
    <source>
        <dbReference type="ARBA" id="ARBA00007504"/>
    </source>
</evidence>
<evidence type="ECO:0000256" key="6">
    <source>
        <dbReference type="ARBA" id="ARBA00022806"/>
    </source>
</evidence>
<dbReference type="GO" id="GO:0016887">
    <property type="term" value="F:ATP hydrolysis activity"/>
    <property type="evidence" value="ECO:0007669"/>
    <property type="project" value="RHEA"/>
</dbReference>
<keyword evidence="11" id="KW-0413">Isomerase</keyword>
<dbReference type="GO" id="GO:0043138">
    <property type="term" value="F:3'-5' DNA helicase activity"/>
    <property type="evidence" value="ECO:0007669"/>
    <property type="project" value="UniProtKB-EC"/>
</dbReference>
<dbReference type="Pfam" id="PF00270">
    <property type="entry name" value="DEAD"/>
    <property type="match status" value="1"/>
</dbReference>
<evidence type="ECO:0000313" key="18">
    <source>
        <dbReference type="EMBL" id="KKR44854.1"/>
    </source>
</evidence>
<name>A0A0G0QWR6_9BACT</name>
<feature type="domain" description="Helicase ATP-binding" evidence="16">
    <location>
        <begin position="274"/>
        <end position="426"/>
    </location>
</feature>
<evidence type="ECO:0000313" key="19">
    <source>
        <dbReference type="Proteomes" id="UP000034215"/>
    </source>
</evidence>
<protein>
    <recommendedName>
        <fullName evidence="2 15">ATP-dependent DNA helicase RecG</fullName>
        <ecNumber evidence="13 15">5.6.2.4</ecNumber>
    </recommendedName>
</protein>
<comment type="catalytic activity">
    <reaction evidence="12 15">
        <text>Couples ATP hydrolysis with the unwinding of duplex DNA by translocating in the 3'-5' direction.</text>
        <dbReference type="EC" id="5.6.2.4"/>
    </reaction>
</comment>
<dbReference type="PROSITE" id="PS51194">
    <property type="entry name" value="HELICASE_CTER"/>
    <property type="match status" value="1"/>
</dbReference>
<dbReference type="Pfam" id="PF19833">
    <property type="entry name" value="RecG_dom3_C"/>
    <property type="match status" value="1"/>
</dbReference>
<comment type="function">
    <text evidence="15">Plays a critical role in recombination and DNA repair. Helps process Holliday junction intermediates to mature products by catalyzing branch migration. Has replication fork regression activity, unwinds stalled or blocked replication forks to make a HJ that can be resolved. Has a DNA unwinding activity characteristic of a DNA helicase with 3'-5' polarity.</text>
</comment>
<dbReference type="SMART" id="SM00490">
    <property type="entry name" value="HELICc"/>
    <property type="match status" value="1"/>
</dbReference>
<comment type="caution">
    <text evidence="18">The sequence shown here is derived from an EMBL/GenBank/DDBJ whole genome shotgun (WGS) entry which is preliminary data.</text>
</comment>
<dbReference type="EC" id="5.6.2.4" evidence="13 15"/>
<evidence type="ECO:0000256" key="15">
    <source>
        <dbReference type="RuleBase" id="RU363016"/>
    </source>
</evidence>
<evidence type="ECO:0000256" key="13">
    <source>
        <dbReference type="ARBA" id="ARBA00034808"/>
    </source>
</evidence>
<dbReference type="PANTHER" id="PTHR47964">
    <property type="entry name" value="ATP-DEPENDENT DNA HELICASE HOMOLOG RECG, CHLOROPLASTIC"/>
    <property type="match status" value="1"/>
</dbReference>
<dbReference type="Gene3D" id="2.40.50.140">
    <property type="entry name" value="Nucleic acid-binding proteins"/>
    <property type="match status" value="1"/>
</dbReference>
<evidence type="ECO:0000256" key="14">
    <source>
        <dbReference type="ARBA" id="ARBA00048988"/>
    </source>
</evidence>
<dbReference type="PATRIC" id="fig|1618576.3.peg.129"/>
<feature type="domain" description="Helicase C-terminal" evidence="17">
    <location>
        <begin position="445"/>
        <end position="613"/>
    </location>
</feature>
<dbReference type="GO" id="GO:0003677">
    <property type="term" value="F:DNA binding"/>
    <property type="evidence" value="ECO:0007669"/>
    <property type="project" value="UniProtKB-KW"/>
</dbReference>
<dbReference type="GO" id="GO:0006281">
    <property type="term" value="P:DNA repair"/>
    <property type="evidence" value="ECO:0007669"/>
    <property type="project" value="UniProtKB-UniRule"/>
</dbReference>
<dbReference type="SMART" id="SM00487">
    <property type="entry name" value="DEXDc"/>
    <property type="match status" value="1"/>
</dbReference>
<evidence type="ECO:0000256" key="3">
    <source>
        <dbReference type="ARBA" id="ARBA00022741"/>
    </source>
</evidence>
<dbReference type="NCBIfam" id="NF008168">
    <property type="entry name" value="PRK10917.2-2"/>
    <property type="match status" value="1"/>
</dbReference>
<dbReference type="GO" id="GO:0005524">
    <property type="term" value="F:ATP binding"/>
    <property type="evidence" value="ECO:0007669"/>
    <property type="project" value="UniProtKB-KW"/>
</dbReference>
<keyword evidence="4 15" id="KW-0227">DNA damage</keyword>
<sequence length="667" mass="75272">MDLTSDISELPKVGPIFANKFQKLGINTLEDLLYHVPSRYLDYSNITTISHLRSGEIATIHAKIVSLKNIYSKRGLKMQIGSVEDSTGKVAVLWFNQPFLIKTLYPGRLVSLSGKVGFFNRRLSLTSPDYELMVEEGTETMHTGRFVPIYPETSGFSSKLIRRKMYDAYSMTKIEEYLPENILKKNKLIGFKNALEFVHFPKDLKEAEIGRERLAFNELLNLELRSLIRKNNWQKNKLAHKLELDNKLLDKFTKNLPFKLTESQNKVIKEILTDLKGGIPMNRLLEGDVGSGKTVVAAAGMFAAFASGFQSIIMAPTQILANQHYQTLKKIFDKFNLRISLITGASKKIEIGRSDIYIGTHSLIHSKVNFKEVALVVIDEQHRFGVEQRKHLIKKSGTPHVLTMTATPIPRTVALTSYGDMDLSILMDMPVGRQKVTTWVVPEEKRPSAYEWINKQIKSSKSQAFIVCPLIEDSETETLADVKSVTSEFARLKKTFTKLNLGLLHGRLKTEEKERVLKDFKNGNIDILVTTPVVEVGIDIPNATIMVIEAGERFGLAGLHQLRGRVGRGISKSYCLLFTNVHSGKAYTRLKAMEKTYSGFELSELDLKLRGPGEIFGTAQSGFPELKIASWNNYELIKASRQAAQEISANLTKFPWVKNRIIDNIKQ</sequence>
<proteinExistence type="inferred from homology"/>
<keyword evidence="6 15" id="KW-0347">Helicase</keyword>
<keyword evidence="7 15" id="KW-0067">ATP-binding</keyword>
<dbReference type="InterPro" id="IPR004609">
    <property type="entry name" value="ATP-dep_DNA_helicase_RecG"/>
</dbReference>
<evidence type="ECO:0000256" key="4">
    <source>
        <dbReference type="ARBA" id="ARBA00022763"/>
    </source>
</evidence>
<dbReference type="NCBIfam" id="NF008165">
    <property type="entry name" value="PRK10917.1-3"/>
    <property type="match status" value="1"/>
</dbReference>
<reference evidence="18 19" key="1">
    <citation type="journal article" date="2015" name="Nature">
        <title>rRNA introns, odd ribosomes, and small enigmatic genomes across a large radiation of phyla.</title>
        <authorList>
            <person name="Brown C.T."/>
            <person name="Hug L.A."/>
            <person name="Thomas B.C."/>
            <person name="Sharon I."/>
            <person name="Castelle C.J."/>
            <person name="Singh A."/>
            <person name="Wilkins M.J."/>
            <person name="Williams K.H."/>
            <person name="Banfield J.F."/>
        </authorList>
    </citation>
    <scope>NUCLEOTIDE SEQUENCE [LARGE SCALE GENOMIC DNA]</scope>
</reference>
<keyword evidence="3 15" id="KW-0547">Nucleotide-binding</keyword>
<evidence type="ECO:0000256" key="11">
    <source>
        <dbReference type="ARBA" id="ARBA00023235"/>
    </source>
</evidence>
<dbReference type="InterPro" id="IPR012340">
    <property type="entry name" value="NA-bd_OB-fold"/>
</dbReference>
<organism evidence="18 19">
    <name type="scientific">Candidatus Woesebacteria bacterium GW2011_GWB1_40_12</name>
    <dbReference type="NCBI Taxonomy" id="1618576"/>
    <lineage>
        <taxon>Bacteria</taxon>
        <taxon>Candidatus Woeseibacteriota</taxon>
    </lineage>
</organism>
<keyword evidence="8" id="KW-0238">DNA-binding</keyword>
<dbReference type="Pfam" id="PF17191">
    <property type="entry name" value="RecG_wedge"/>
    <property type="match status" value="1"/>
</dbReference>
<evidence type="ECO:0000256" key="12">
    <source>
        <dbReference type="ARBA" id="ARBA00034617"/>
    </source>
</evidence>